<dbReference type="SUPFAM" id="SSF53756">
    <property type="entry name" value="UDP-Glycosyltransferase/glycogen phosphorylase"/>
    <property type="match status" value="1"/>
</dbReference>
<feature type="non-terminal residue" evidence="1">
    <location>
        <position position="1"/>
    </location>
</feature>
<reference evidence="1 2" key="1">
    <citation type="journal article" date="2018" name="Nat. Biotechnol.">
        <title>A standardized bacterial taxonomy based on genome phylogeny substantially revises the tree of life.</title>
        <authorList>
            <person name="Parks D.H."/>
            <person name="Chuvochina M."/>
            <person name="Waite D.W."/>
            <person name="Rinke C."/>
            <person name="Skarshewski A."/>
            <person name="Chaumeil P.A."/>
            <person name="Hugenholtz P."/>
        </authorList>
    </citation>
    <scope>NUCLEOTIDE SEQUENCE [LARGE SCALE GENOMIC DNA]</scope>
    <source>
        <strain evidence="1">UBA9049</strain>
    </source>
</reference>
<evidence type="ECO:0000313" key="2">
    <source>
        <dbReference type="Proteomes" id="UP000261325"/>
    </source>
</evidence>
<dbReference type="Proteomes" id="UP000261325">
    <property type="component" value="Unassembled WGS sequence"/>
</dbReference>
<sequence>GLNGYKTPENQARWIEKAQRLLEDDKLRSELSDKARAFAADYSIEQFARDVRGVYATSLAAREKRRKLSS</sequence>
<dbReference type="Gene3D" id="3.40.50.2000">
    <property type="entry name" value="Glycogen Phosphorylase B"/>
    <property type="match status" value="2"/>
</dbReference>
<dbReference type="AlphaFoldDB" id="A0A3B8WI93"/>
<comment type="caution">
    <text evidence="1">The sequence shown here is derived from an EMBL/GenBank/DDBJ whole genome shotgun (WGS) entry which is preliminary data.</text>
</comment>
<proteinExistence type="predicted"/>
<accession>A0A3B8WI93</accession>
<organism evidence="1 2">
    <name type="scientific">Marinobacter nauticus</name>
    <name type="common">Marinobacter hydrocarbonoclasticus</name>
    <name type="synonym">Marinobacter aquaeolei</name>
    <dbReference type="NCBI Taxonomy" id="2743"/>
    <lineage>
        <taxon>Bacteria</taxon>
        <taxon>Pseudomonadati</taxon>
        <taxon>Pseudomonadota</taxon>
        <taxon>Gammaproteobacteria</taxon>
        <taxon>Pseudomonadales</taxon>
        <taxon>Marinobacteraceae</taxon>
        <taxon>Marinobacter</taxon>
    </lineage>
</organism>
<protein>
    <recommendedName>
        <fullName evidence="3">Glycosyltransferase family 1 protein</fullName>
    </recommendedName>
</protein>
<evidence type="ECO:0008006" key="3">
    <source>
        <dbReference type="Google" id="ProtNLM"/>
    </source>
</evidence>
<dbReference type="EMBL" id="DLYI01000271">
    <property type="protein sequence ID" value="HAC29984.1"/>
    <property type="molecule type" value="Genomic_DNA"/>
</dbReference>
<evidence type="ECO:0000313" key="1">
    <source>
        <dbReference type="EMBL" id="HAC29984.1"/>
    </source>
</evidence>
<name>A0A3B8WI93_MARNT</name>
<gene>
    <name evidence="1" type="ORF">DCF82_19575</name>
</gene>